<proteinExistence type="predicted"/>
<accession>A0ABX0J9Y2</accession>
<comment type="caution">
    <text evidence="1">The sequence shown here is derived from an EMBL/GenBank/DDBJ whole genome shotgun (WGS) entry which is preliminary data.</text>
</comment>
<dbReference type="RefSeq" id="WP_166153567.1">
    <property type="nucleotide sequence ID" value="NZ_JAAOIW010000011.1"/>
</dbReference>
<evidence type="ECO:0000313" key="1">
    <source>
        <dbReference type="EMBL" id="NHN33262.1"/>
    </source>
</evidence>
<dbReference type="EMBL" id="JAAOIW010000011">
    <property type="protein sequence ID" value="NHN33262.1"/>
    <property type="molecule type" value="Genomic_DNA"/>
</dbReference>
<evidence type="ECO:0000313" key="2">
    <source>
        <dbReference type="Proteomes" id="UP001165962"/>
    </source>
</evidence>
<sequence>MNHINVSNKEEGIQLCLDVHDGKFGPWLVTHTMDQDVRRKMDDHYSRQSRGNSKFCRPGSNLVLRTYDASATWISWRGIRDDGQEDVWECSAFRNNSNESGYLSSEMIHWAVYATICAWHDKFPAKGIITYVDQSKVLSTNPGYCFKKAGFRDIGRSKKRGLLLLYHPLERSYLAKRAAYALREVDYWVQLALDSGEFMEAYSLFKDGNGHTEFLHHLQQMIQEQRLDAWEGLEGCVMTYWELMDISPYEELTDEELY</sequence>
<protein>
    <submittedName>
        <fullName evidence="1">Uncharacterized protein</fullName>
    </submittedName>
</protein>
<organism evidence="1 2">
    <name type="scientific">Paenibacillus agricola</name>
    <dbReference type="NCBI Taxonomy" id="2716264"/>
    <lineage>
        <taxon>Bacteria</taxon>
        <taxon>Bacillati</taxon>
        <taxon>Bacillota</taxon>
        <taxon>Bacilli</taxon>
        <taxon>Bacillales</taxon>
        <taxon>Paenibacillaceae</taxon>
        <taxon>Paenibacillus</taxon>
    </lineage>
</organism>
<reference evidence="1" key="1">
    <citation type="submission" date="2020-03" db="EMBL/GenBank/DDBJ databases">
        <title>Draft sequencing of Paenibacilllus sp. S3N08.</title>
        <authorList>
            <person name="Kim D.-U."/>
        </authorList>
    </citation>
    <scope>NUCLEOTIDE SEQUENCE</scope>
    <source>
        <strain evidence="1">S3N08</strain>
    </source>
</reference>
<keyword evidence="2" id="KW-1185">Reference proteome</keyword>
<dbReference type="Proteomes" id="UP001165962">
    <property type="component" value="Unassembled WGS sequence"/>
</dbReference>
<gene>
    <name evidence="1" type="ORF">G9U52_25950</name>
</gene>
<name>A0ABX0J9Y2_9BACL</name>